<evidence type="ECO:0000313" key="2">
    <source>
        <dbReference type="Proteomes" id="UP001498398"/>
    </source>
</evidence>
<name>A0ABR1K1K0_9AGAR</name>
<reference evidence="1 2" key="1">
    <citation type="submission" date="2024-01" db="EMBL/GenBank/DDBJ databases">
        <title>A draft genome for the cacao thread blight pathogen Marasmiellus scandens.</title>
        <authorList>
            <person name="Baruah I.K."/>
            <person name="Leung J."/>
            <person name="Bukari Y."/>
            <person name="Amoako-Attah I."/>
            <person name="Meinhardt L.W."/>
            <person name="Bailey B.A."/>
            <person name="Cohen S.P."/>
        </authorList>
    </citation>
    <scope>NUCLEOTIDE SEQUENCE [LARGE SCALE GENOMIC DNA]</scope>
    <source>
        <strain evidence="1 2">GH-19</strain>
    </source>
</reference>
<dbReference type="Proteomes" id="UP001498398">
    <property type="component" value="Unassembled WGS sequence"/>
</dbReference>
<organism evidence="1 2">
    <name type="scientific">Marasmiellus scandens</name>
    <dbReference type="NCBI Taxonomy" id="2682957"/>
    <lineage>
        <taxon>Eukaryota</taxon>
        <taxon>Fungi</taxon>
        <taxon>Dikarya</taxon>
        <taxon>Basidiomycota</taxon>
        <taxon>Agaricomycotina</taxon>
        <taxon>Agaricomycetes</taxon>
        <taxon>Agaricomycetidae</taxon>
        <taxon>Agaricales</taxon>
        <taxon>Marasmiineae</taxon>
        <taxon>Omphalotaceae</taxon>
        <taxon>Marasmiellus</taxon>
    </lineage>
</organism>
<proteinExistence type="predicted"/>
<protein>
    <submittedName>
        <fullName evidence="1">Uncharacterized protein</fullName>
    </submittedName>
</protein>
<accession>A0ABR1K1K0</accession>
<sequence>MRAITLSFDAVPIQTTRSPFSPTSSTLKEPPMTSSVRLEAASCHGAVDWMELLGHIRSLSARS</sequence>
<evidence type="ECO:0000313" key="1">
    <source>
        <dbReference type="EMBL" id="KAK7468257.1"/>
    </source>
</evidence>
<gene>
    <name evidence="1" type="ORF">VKT23_002766</name>
</gene>
<comment type="caution">
    <text evidence="1">The sequence shown here is derived from an EMBL/GenBank/DDBJ whole genome shotgun (WGS) entry which is preliminary data.</text>
</comment>
<keyword evidence="2" id="KW-1185">Reference proteome</keyword>
<dbReference type="EMBL" id="JBANRG010000003">
    <property type="protein sequence ID" value="KAK7468257.1"/>
    <property type="molecule type" value="Genomic_DNA"/>
</dbReference>